<accession>A0A0V1CZH8</accession>
<proteinExistence type="predicted"/>
<feature type="non-terminal residue" evidence="1">
    <location>
        <position position="1"/>
    </location>
</feature>
<evidence type="ECO:0000313" key="1">
    <source>
        <dbReference type="EMBL" id="KRY54633.1"/>
    </source>
</evidence>
<dbReference type="Proteomes" id="UP000054653">
    <property type="component" value="Unassembled WGS sequence"/>
</dbReference>
<keyword evidence="2" id="KW-1185">Reference proteome</keyword>
<name>A0A0V1CZH8_TRIBR</name>
<feature type="non-terminal residue" evidence="1">
    <location>
        <position position="83"/>
    </location>
</feature>
<comment type="caution">
    <text evidence="1">The sequence shown here is derived from an EMBL/GenBank/DDBJ whole genome shotgun (WGS) entry which is preliminary data.</text>
</comment>
<gene>
    <name evidence="1" type="ORF">T03_4241</name>
</gene>
<evidence type="ECO:0000313" key="2">
    <source>
        <dbReference type="Proteomes" id="UP000054653"/>
    </source>
</evidence>
<dbReference type="AlphaFoldDB" id="A0A0V1CZH8"/>
<sequence>LEDISRNFCINIYQMEFHSVLSRILVLFLLLLLQLKSHYSSTVFPISRQIRFHETFWKVLRHINAYVSNKWPLMLPCAYLNIH</sequence>
<protein>
    <submittedName>
        <fullName evidence="1">Uncharacterized protein</fullName>
    </submittedName>
</protein>
<dbReference type="EMBL" id="JYDI01000066">
    <property type="protein sequence ID" value="KRY54633.1"/>
    <property type="molecule type" value="Genomic_DNA"/>
</dbReference>
<organism evidence="1 2">
    <name type="scientific">Trichinella britovi</name>
    <name type="common">Parasitic roundworm</name>
    <dbReference type="NCBI Taxonomy" id="45882"/>
    <lineage>
        <taxon>Eukaryota</taxon>
        <taxon>Metazoa</taxon>
        <taxon>Ecdysozoa</taxon>
        <taxon>Nematoda</taxon>
        <taxon>Enoplea</taxon>
        <taxon>Dorylaimia</taxon>
        <taxon>Trichinellida</taxon>
        <taxon>Trichinellidae</taxon>
        <taxon>Trichinella</taxon>
    </lineage>
</organism>
<reference evidence="1 2" key="1">
    <citation type="submission" date="2015-01" db="EMBL/GenBank/DDBJ databases">
        <title>Evolution of Trichinella species and genotypes.</title>
        <authorList>
            <person name="Korhonen P.K."/>
            <person name="Edoardo P."/>
            <person name="Giuseppe L.R."/>
            <person name="Gasser R.B."/>
        </authorList>
    </citation>
    <scope>NUCLEOTIDE SEQUENCE [LARGE SCALE GENOMIC DNA]</scope>
    <source>
        <strain evidence="1">ISS120</strain>
    </source>
</reference>
<dbReference type="OrthoDB" id="5930167at2759"/>